<evidence type="ECO:0008006" key="7">
    <source>
        <dbReference type="Google" id="ProtNLM"/>
    </source>
</evidence>
<comment type="caution">
    <text evidence="5">The sequence shown here is derived from an EMBL/GenBank/DDBJ whole genome shotgun (WGS) entry which is preliminary data.</text>
</comment>
<feature type="domain" description="PPE-PPW subfamily C-terminal" evidence="4">
    <location>
        <begin position="495"/>
        <end position="542"/>
    </location>
</feature>
<evidence type="ECO:0000313" key="6">
    <source>
        <dbReference type="Proteomes" id="UP000193090"/>
    </source>
</evidence>
<dbReference type="Pfam" id="PF18878">
    <property type="entry name" value="PPE-PPW"/>
    <property type="match status" value="1"/>
</dbReference>
<dbReference type="Pfam" id="PF00823">
    <property type="entry name" value="PPE"/>
    <property type="match status" value="1"/>
</dbReference>
<dbReference type="Gene3D" id="1.20.1260.20">
    <property type="entry name" value="PPE superfamily"/>
    <property type="match status" value="1"/>
</dbReference>
<reference evidence="5 6" key="1">
    <citation type="submission" date="2016-01" db="EMBL/GenBank/DDBJ databases">
        <title>The new phylogeny of the genus Mycobacterium.</title>
        <authorList>
            <person name="Tarcisio F."/>
            <person name="Conor M."/>
            <person name="Antonella G."/>
            <person name="Elisabetta G."/>
            <person name="Giulia F.S."/>
            <person name="Sara T."/>
            <person name="Anna F."/>
            <person name="Clotilde B."/>
            <person name="Roberto B."/>
            <person name="Veronica D.S."/>
            <person name="Fabio R."/>
            <person name="Monica P."/>
            <person name="Olivier J."/>
            <person name="Enrico T."/>
            <person name="Nicola S."/>
        </authorList>
    </citation>
    <scope>NUCLEOTIDE SEQUENCE [LARGE SCALE GENOMIC DNA]</scope>
    <source>
        <strain evidence="5 6">DSM 44153</strain>
    </source>
</reference>
<feature type="region of interest" description="Disordered" evidence="2">
    <location>
        <begin position="433"/>
        <end position="472"/>
    </location>
</feature>
<dbReference type="PANTHER" id="PTHR46766">
    <property type="entry name" value="GLUTAMINE-RICH PROTEIN 2"/>
    <property type="match status" value="1"/>
</dbReference>
<gene>
    <name evidence="5" type="ORF">AWC30_16545</name>
</gene>
<feature type="domain" description="PPE" evidence="3">
    <location>
        <begin position="18"/>
        <end position="180"/>
    </location>
</feature>
<proteinExistence type="inferred from homology"/>
<dbReference type="InterPro" id="IPR000030">
    <property type="entry name" value="PPE_dom"/>
</dbReference>
<sequence length="553" mass="56520">MDTILLGPSAAAVTAPVWMASPPEVWSTLLSSGPGPAALQVAAAQWQALSVQYTEVAQELTALVSGVEAGSWQGDSAARYAAAHLPFLAWLAQAGAHSAAAAAQHEAAAVAYTGALAAMPTMPELVANHTLHATLIATNFFGINTIPIAVNEADYLRMWVQAALTMTGYQTASTAAVAATPKTAPAPMIMKSDMPDMAGENGGAMSGGDSNGGKPPMWWMMGDHIPQTPEDWYHALFPPQFNPFDPNSFGMMYPSLEKFLPRIGEMFTAYSGDPAQLVQAMFFLGAQFIVHRTLFLTWIVLNNPAMLGTFISANPIYSVGLAAGAVAPVAAAPAAAGGFAGLAGLAGIPQPPAPAVAPVAPMPPPPATPPVPAGLHAPVTPPAPATAPAPPPGAPAAPPPAAGSPPAPVLGPEGAMSAQNAIYPHLATAVTARSETAARRKKQVPHDDTADTPAPAVEPAREAEKVRRQRRKKMSMLGRGYEYMDLEPEADSATAASQHGAGPIGFAGTAATDVAPQASGLATLAVDSFRDSPETPMMPGTWHPGAPDGGGAG</sequence>
<feature type="region of interest" description="Disordered" evidence="2">
    <location>
        <begin position="367"/>
        <end position="413"/>
    </location>
</feature>
<dbReference type="STRING" id="1798.AWC30_16545"/>
<name>A0A1X2EES9_9MYCO</name>
<dbReference type="InterPro" id="IPR038332">
    <property type="entry name" value="PPE_sf"/>
</dbReference>
<dbReference type="Proteomes" id="UP000193090">
    <property type="component" value="Unassembled WGS sequence"/>
</dbReference>
<feature type="region of interest" description="Disordered" evidence="2">
    <location>
        <begin position="525"/>
        <end position="553"/>
    </location>
</feature>
<dbReference type="PANTHER" id="PTHR46766:SF1">
    <property type="entry name" value="GLUTAMINE-RICH PROTEIN 2"/>
    <property type="match status" value="1"/>
</dbReference>
<evidence type="ECO:0000256" key="2">
    <source>
        <dbReference type="SAM" id="MobiDB-lite"/>
    </source>
</evidence>
<dbReference type="GO" id="GO:0052572">
    <property type="term" value="P:response to host immune response"/>
    <property type="evidence" value="ECO:0007669"/>
    <property type="project" value="TreeGrafter"/>
</dbReference>
<organism evidence="5 6">
    <name type="scientific">Mycolicibacillus trivialis</name>
    <dbReference type="NCBI Taxonomy" id="1798"/>
    <lineage>
        <taxon>Bacteria</taxon>
        <taxon>Bacillati</taxon>
        <taxon>Actinomycetota</taxon>
        <taxon>Actinomycetes</taxon>
        <taxon>Mycobacteriales</taxon>
        <taxon>Mycobacteriaceae</taxon>
        <taxon>Mycolicibacillus</taxon>
    </lineage>
</organism>
<evidence type="ECO:0000313" key="5">
    <source>
        <dbReference type="EMBL" id="ORW99455.1"/>
    </source>
</evidence>
<dbReference type="InterPro" id="IPR043641">
    <property type="entry name" value="PPE-PPW_C"/>
</dbReference>
<evidence type="ECO:0000259" key="3">
    <source>
        <dbReference type="Pfam" id="PF00823"/>
    </source>
</evidence>
<accession>A0A1X2EES9</accession>
<keyword evidence="6" id="KW-1185">Reference proteome</keyword>
<dbReference type="SUPFAM" id="SSF140459">
    <property type="entry name" value="PE/PPE dimer-like"/>
    <property type="match status" value="1"/>
</dbReference>
<evidence type="ECO:0000256" key="1">
    <source>
        <dbReference type="ARBA" id="ARBA00010652"/>
    </source>
</evidence>
<feature type="compositionally biased region" description="Pro residues" evidence="2">
    <location>
        <begin position="379"/>
        <end position="409"/>
    </location>
</feature>
<evidence type="ECO:0000259" key="4">
    <source>
        <dbReference type="Pfam" id="PF18878"/>
    </source>
</evidence>
<dbReference type="EMBL" id="LQPZ01000047">
    <property type="protein sequence ID" value="ORW99455.1"/>
    <property type="molecule type" value="Genomic_DNA"/>
</dbReference>
<comment type="similarity">
    <text evidence="1">Belongs to the mycobacterial PPE family.</text>
</comment>
<dbReference type="AlphaFoldDB" id="A0A1X2EES9"/>
<protein>
    <recommendedName>
        <fullName evidence="7">PPE family domain-containing protein</fullName>
    </recommendedName>
</protein>